<sequence length="301" mass="33084">MKIHSPSMSELHAFATAARLGSFTKAAEVLCLTQGAVSRAISRLEAHFGQPLMKRSAHGLTLTEAGRRLADATAGPLHAIETISSELRGAAGRQHLSLAVVPTLASVWLVPRLPDFHRLHPEITLSFAAYRRDEDFSQATPHAAILSGLPQQWPQCHCDYLLGREIVVICHPERLRARRAAGRWNHPGELLDEALLYHANATDNWQRWFDAVGVAGKPQPGTALDQVSIIVRAVMADMGIAVLQRCLVRDEIDAGRVATPFDIPVSLDRGYVLCCPQQRKDHPALSAFRAWLLEAAARECK</sequence>
<name>A0A2N4U6N6_9BURK</name>
<dbReference type="Pfam" id="PF00126">
    <property type="entry name" value="HTH_1"/>
    <property type="match status" value="1"/>
</dbReference>
<dbReference type="InterPro" id="IPR036390">
    <property type="entry name" value="WH_DNA-bd_sf"/>
</dbReference>
<evidence type="ECO:0000256" key="3">
    <source>
        <dbReference type="ARBA" id="ARBA00023125"/>
    </source>
</evidence>
<dbReference type="Gene3D" id="1.10.10.10">
    <property type="entry name" value="Winged helix-like DNA-binding domain superfamily/Winged helix DNA-binding domain"/>
    <property type="match status" value="1"/>
</dbReference>
<dbReference type="RefSeq" id="WP_102073208.1">
    <property type="nucleotide sequence ID" value="NZ_PDNW01000004.1"/>
</dbReference>
<dbReference type="InterPro" id="IPR005119">
    <property type="entry name" value="LysR_subst-bd"/>
</dbReference>
<gene>
    <name evidence="6" type="ORF">CR159_06555</name>
</gene>
<evidence type="ECO:0000313" key="6">
    <source>
        <dbReference type="EMBL" id="PLC50663.1"/>
    </source>
</evidence>
<evidence type="ECO:0000313" key="7">
    <source>
        <dbReference type="Proteomes" id="UP000234190"/>
    </source>
</evidence>
<comment type="similarity">
    <text evidence="1">Belongs to the LysR transcriptional regulatory family.</text>
</comment>
<evidence type="ECO:0000256" key="1">
    <source>
        <dbReference type="ARBA" id="ARBA00009437"/>
    </source>
</evidence>
<dbReference type="PRINTS" id="PR00039">
    <property type="entry name" value="HTHLYSR"/>
</dbReference>
<evidence type="ECO:0000256" key="4">
    <source>
        <dbReference type="ARBA" id="ARBA00023163"/>
    </source>
</evidence>
<dbReference type="PANTHER" id="PTHR30537">
    <property type="entry name" value="HTH-TYPE TRANSCRIPTIONAL REGULATOR"/>
    <property type="match status" value="1"/>
</dbReference>
<dbReference type="Gene3D" id="3.40.190.10">
    <property type="entry name" value="Periplasmic binding protein-like II"/>
    <property type="match status" value="2"/>
</dbReference>
<protein>
    <submittedName>
        <fullName evidence="6">LysR family transcriptional regulator</fullName>
    </submittedName>
</protein>
<dbReference type="OrthoDB" id="9178397at2"/>
<dbReference type="GO" id="GO:0006351">
    <property type="term" value="P:DNA-templated transcription"/>
    <property type="evidence" value="ECO:0007669"/>
    <property type="project" value="TreeGrafter"/>
</dbReference>
<dbReference type="Proteomes" id="UP000234190">
    <property type="component" value="Unassembled WGS sequence"/>
</dbReference>
<dbReference type="GO" id="GO:0043565">
    <property type="term" value="F:sequence-specific DNA binding"/>
    <property type="evidence" value="ECO:0007669"/>
    <property type="project" value="TreeGrafter"/>
</dbReference>
<proteinExistence type="inferred from homology"/>
<keyword evidence="4" id="KW-0804">Transcription</keyword>
<evidence type="ECO:0000256" key="2">
    <source>
        <dbReference type="ARBA" id="ARBA00023015"/>
    </source>
</evidence>
<accession>A0A2N4U6N6</accession>
<dbReference type="Pfam" id="PF03466">
    <property type="entry name" value="LysR_substrate"/>
    <property type="match status" value="1"/>
</dbReference>
<keyword evidence="2" id="KW-0805">Transcription regulation</keyword>
<comment type="caution">
    <text evidence="6">The sequence shown here is derived from an EMBL/GenBank/DDBJ whole genome shotgun (WGS) entry which is preliminary data.</text>
</comment>
<dbReference type="SUPFAM" id="SSF53850">
    <property type="entry name" value="Periplasmic binding protein-like II"/>
    <property type="match status" value="1"/>
</dbReference>
<dbReference type="EMBL" id="PDNW01000004">
    <property type="protein sequence ID" value="PLC50663.1"/>
    <property type="molecule type" value="Genomic_DNA"/>
</dbReference>
<feature type="domain" description="HTH lysR-type" evidence="5">
    <location>
        <begin position="6"/>
        <end position="63"/>
    </location>
</feature>
<dbReference type="InterPro" id="IPR036388">
    <property type="entry name" value="WH-like_DNA-bd_sf"/>
</dbReference>
<dbReference type="PANTHER" id="PTHR30537:SF26">
    <property type="entry name" value="GLYCINE CLEAVAGE SYSTEM TRANSCRIPTIONAL ACTIVATOR"/>
    <property type="match status" value="1"/>
</dbReference>
<reference evidence="6 7" key="1">
    <citation type="submission" date="2017-10" db="EMBL/GenBank/DDBJ databases">
        <title>Two draft genome sequences of Pusillimonas sp. strains isolated from a nitrate- and radionuclide-contaminated groundwater in Russia.</title>
        <authorList>
            <person name="Grouzdev D.S."/>
            <person name="Tourova T.P."/>
            <person name="Goeva M.A."/>
            <person name="Babich T.L."/>
            <person name="Sokolova D.S."/>
            <person name="Abdullin R."/>
            <person name="Poltaraus A.B."/>
            <person name="Toshchakov S.V."/>
            <person name="Nazina T.N."/>
        </authorList>
    </citation>
    <scope>NUCLEOTIDE SEQUENCE [LARGE SCALE GENOMIC DNA]</scope>
    <source>
        <strain evidence="6 7">JR1/69-3-13</strain>
    </source>
</reference>
<organism evidence="6 7">
    <name type="scientific">Pollutimonas subterranea</name>
    <dbReference type="NCBI Taxonomy" id="2045210"/>
    <lineage>
        <taxon>Bacteria</taxon>
        <taxon>Pseudomonadati</taxon>
        <taxon>Pseudomonadota</taxon>
        <taxon>Betaproteobacteria</taxon>
        <taxon>Burkholderiales</taxon>
        <taxon>Alcaligenaceae</taxon>
        <taxon>Pollutimonas</taxon>
    </lineage>
</organism>
<keyword evidence="7" id="KW-1185">Reference proteome</keyword>
<dbReference type="SUPFAM" id="SSF46785">
    <property type="entry name" value="Winged helix' DNA-binding domain"/>
    <property type="match status" value="1"/>
</dbReference>
<dbReference type="GO" id="GO:0003700">
    <property type="term" value="F:DNA-binding transcription factor activity"/>
    <property type="evidence" value="ECO:0007669"/>
    <property type="project" value="InterPro"/>
</dbReference>
<dbReference type="PROSITE" id="PS50931">
    <property type="entry name" value="HTH_LYSR"/>
    <property type="match status" value="1"/>
</dbReference>
<dbReference type="AlphaFoldDB" id="A0A2N4U6N6"/>
<keyword evidence="3" id="KW-0238">DNA-binding</keyword>
<dbReference type="InterPro" id="IPR058163">
    <property type="entry name" value="LysR-type_TF_proteobact-type"/>
</dbReference>
<dbReference type="InterPro" id="IPR000847">
    <property type="entry name" value="LysR_HTH_N"/>
</dbReference>
<evidence type="ECO:0000259" key="5">
    <source>
        <dbReference type="PROSITE" id="PS50931"/>
    </source>
</evidence>